<dbReference type="PANTHER" id="PTHR47412">
    <property type="entry name" value="FI01434P-RELATED"/>
    <property type="match status" value="1"/>
</dbReference>
<protein>
    <submittedName>
        <fullName evidence="2">Uncharacterized protein</fullName>
    </submittedName>
</protein>
<name>A0A7R9JQ18_TIMGE</name>
<dbReference type="AlphaFoldDB" id="A0A7R9JQ18"/>
<keyword evidence="1" id="KW-1133">Transmembrane helix</keyword>
<accession>A0A7R9JQ18</accession>
<dbReference type="PANTHER" id="PTHR47412:SF1">
    <property type="entry name" value="FI01434P-RELATED"/>
    <property type="match status" value="1"/>
</dbReference>
<keyword evidence="1" id="KW-0812">Transmembrane</keyword>
<keyword evidence="1" id="KW-0472">Membrane</keyword>
<sequence>MRYHFLLKYYRFKFFAVLIVILTCYVLINELFKQQTFQYRELFLQSSSYKFQNSQHSVGKQSTVPGLPPFFTNHTNFIPGLFLKGMYPTNQSYCKFNYGAPYNFSWSEKYVSFTPQQGEKGPYRVLYNVIERLNPLENLDKFNVTYCTHATPEFMYHIVEIVHRWDGPVSVAVFVPYTDAGLCLAVVDHLCRCLPEMSQLSLHFIFPSTLPPIVSWTSADYNETHMKSPNKPEFLDCSAPKDLFAGQFKTFRSQEGLTYPVNVARNVARRGAQTWHILVSDVELLPSEGLVPGFISMLSRFRKKRGHYSTSTKFVFVVPVFEVDESLQNVPMTKEQLLDLYAQNKAVYFHRWICLHCQRFPGLQRWLQRKPGVGGTSFVQPILVVRREFPYHRWEPIYIGTNQDPLYSEVLTWEGQQDKMAQVKQQHTQAGREDV</sequence>
<feature type="transmembrane region" description="Helical" evidence="1">
    <location>
        <begin position="12"/>
        <end position="28"/>
    </location>
</feature>
<gene>
    <name evidence="2" type="ORF">TGEB3V08_LOCUS1346</name>
</gene>
<reference evidence="2" key="1">
    <citation type="submission" date="2020-11" db="EMBL/GenBank/DDBJ databases">
        <authorList>
            <person name="Tran Van P."/>
        </authorList>
    </citation>
    <scope>NUCLEOTIDE SEQUENCE</scope>
</reference>
<evidence type="ECO:0000256" key="1">
    <source>
        <dbReference type="SAM" id="Phobius"/>
    </source>
</evidence>
<evidence type="ECO:0000313" key="2">
    <source>
        <dbReference type="EMBL" id="CAD7587123.1"/>
    </source>
</evidence>
<proteinExistence type="predicted"/>
<dbReference type="Pfam" id="PF13896">
    <property type="entry name" value="Glyco_transf_49"/>
    <property type="match status" value="1"/>
</dbReference>
<organism evidence="2">
    <name type="scientific">Timema genevievae</name>
    <name type="common">Walking stick</name>
    <dbReference type="NCBI Taxonomy" id="629358"/>
    <lineage>
        <taxon>Eukaryota</taxon>
        <taxon>Metazoa</taxon>
        <taxon>Ecdysozoa</taxon>
        <taxon>Arthropoda</taxon>
        <taxon>Hexapoda</taxon>
        <taxon>Insecta</taxon>
        <taxon>Pterygota</taxon>
        <taxon>Neoptera</taxon>
        <taxon>Polyneoptera</taxon>
        <taxon>Phasmatodea</taxon>
        <taxon>Timematodea</taxon>
        <taxon>Timematoidea</taxon>
        <taxon>Timematidae</taxon>
        <taxon>Timema</taxon>
    </lineage>
</organism>
<dbReference type="EMBL" id="OE839411">
    <property type="protein sequence ID" value="CAD7587123.1"/>
    <property type="molecule type" value="Genomic_DNA"/>
</dbReference>